<keyword evidence="7" id="KW-1185">Reference proteome</keyword>
<sequence>MLKTFLTNLRKQRAVGSARAIQQLQPGWNAESEGVIKKEFKFDSFEEASNFILRYTEYCNKISVSPSWFNVYNTVKIQLSNTEFGQISTKEVQVAKYLDLLHDIKLPKESDEALLSFEQIVQIASIDQSIETVRNNQNQGTPLLGDAREMLRLTQA</sequence>
<proteinExistence type="inferred from homology"/>
<protein>
    <recommendedName>
        <fullName evidence="3">4a-hydroxytetrahydrobiopterin dehydratase</fullName>
        <ecNumber evidence="3">4.2.1.96</ecNumber>
    </recommendedName>
    <alternativeName>
        <fullName evidence="5">4-alpha-hydroxy-tetrahydropterin dehydratase</fullName>
    </alternativeName>
</protein>
<dbReference type="OrthoDB" id="277398at2759"/>
<evidence type="ECO:0000256" key="1">
    <source>
        <dbReference type="ARBA" id="ARBA00001554"/>
    </source>
</evidence>
<dbReference type="Proteomes" id="UP000785679">
    <property type="component" value="Unassembled WGS sequence"/>
</dbReference>
<evidence type="ECO:0000256" key="3">
    <source>
        <dbReference type="ARBA" id="ARBA00013252"/>
    </source>
</evidence>
<comment type="catalytic activity">
    <reaction evidence="1">
        <text>(4aS,6R)-4a-hydroxy-L-erythro-5,6,7,8-tetrahydrobiopterin = (6R)-L-erythro-6,7-dihydrobiopterin + H2O</text>
        <dbReference type="Rhea" id="RHEA:11920"/>
        <dbReference type="ChEBI" id="CHEBI:15377"/>
        <dbReference type="ChEBI" id="CHEBI:15642"/>
        <dbReference type="ChEBI" id="CHEBI:43120"/>
        <dbReference type="EC" id="4.2.1.96"/>
    </reaction>
</comment>
<dbReference type="AlphaFoldDB" id="A0A8J8SYR6"/>
<dbReference type="GO" id="GO:0006729">
    <property type="term" value="P:tetrahydrobiopterin biosynthetic process"/>
    <property type="evidence" value="ECO:0007669"/>
    <property type="project" value="InterPro"/>
</dbReference>
<reference evidence="6" key="1">
    <citation type="submission" date="2019-06" db="EMBL/GenBank/DDBJ databases">
        <authorList>
            <person name="Zheng W."/>
        </authorList>
    </citation>
    <scope>NUCLEOTIDE SEQUENCE</scope>
    <source>
        <strain evidence="6">QDHG01</strain>
    </source>
</reference>
<dbReference type="Gene3D" id="3.30.1360.20">
    <property type="entry name" value="Transcriptional coactivator/pterin dehydratase"/>
    <property type="match status" value="1"/>
</dbReference>
<name>A0A8J8SYR6_HALGN</name>
<dbReference type="SUPFAM" id="SSF55248">
    <property type="entry name" value="PCD-like"/>
    <property type="match status" value="1"/>
</dbReference>
<dbReference type="PANTHER" id="PTHR12599">
    <property type="entry name" value="PTERIN-4-ALPHA-CARBINOLAMINE DEHYDRATASE"/>
    <property type="match status" value="1"/>
</dbReference>
<evidence type="ECO:0000256" key="5">
    <source>
        <dbReference type="ARBA" id="ARBA00030497"/>
    </source>
</evidence>
<evidence type="ECO:0000313" key="7">
    <source>
        <dbReference type="Proteomes" id="UP000785679"/>
    </source>
</evidence>
<comment type="similarity">
    <text evidence="2">Belongs to the pterin-4-alpha-carbinolamine dehydratase family.</text>
</comment>
<dbReference type="EMBL" id="RRYP01014773">
    <property type="protein sequence ID" value="TNV75812.1"/>
    <property type="molecule type" value="Genomic_DNA"/>
</dbReference>
<dbReference type="PANTHER" id="PTHR12599:SF0">
    <property type="entry name" value="PTERIN-4-ALPHA-CARBINOLAMINE DEHYDRATASE"/>
    <property type="match status" value="1"/>
</dbReference>
<dbReference type="GO" id="GO:0008124">
    <property type="term" value="F:4-alpha-hydroxytetrahydrobiopterin dehydratase activity"/>
    <property type="evidence" value="ECO:0007669"/>
    <property type="project" value="UniProtKB-EC"/>
</dbReference>
<dbReference type="InterPro" id="IPR001533">
    <property type="entry name" value="Pterin_deHydtase"/>
</dbReference>
<organism evidence="6 7">
    <name type="scientific">Halteria grandinella</name>
    <dbReference type="NCBI Taxonomy" id="5974"/>
    <lineage>
        <taxon>Eukaryota</taxon>
        <taxon>Sar</taxon>
        <taxon>Alveolata</taxon>
        <taxon>Ciliophora</taxon>
        <taxon>Intramacronucleata</taxon>
        <taxon>Spirotrichea</taxon>
        <taxon>Stichotrichia</taxon>
        <taxon>Sporadotrichida</taxon>
        <taxon>Halteriidae</taxon>
        <taxon>Halteria</taxon>
    </lineage>
</organism>
<evidence type="ECO:0000313" key="6">
    <source>
        <dbReference type="EMBL" id="TNV75812.1"/>
    </source>
</evidence>
<keyword evidence="4" id="KW-0456">Lyase</keyword>
<dbReference type="InterPro" id="IPR036428">
    <property type="entry name" value="PCD_sf"/>
</dbReference>
<evidence type="ECO:0000256" key="2">
    <source>
        <dbReference type="ARBA" id="ARBA00006472"/>
    </source>
</evidence>
<dbReference type="EC" id="4.2.1.96" evidence="3"/>
<comment type="caution">
    <text evidence="6">The sequence shown here is derived from an EMBL/GenBank/DDBJ whole genome shotgun (WGS) entry which is preliminary data.</text>
</comment>
<accession>A0A8J8SYR6</accession>
<dbReference type="Pfam" id="PF01329">
    <property type="entry name" value="Pterin_4a"/>
    <property type="match status" value="1"/>
</dbReference>
<evidence type="ECO:0000256" key="4">
    <source>
        <dbReference type="ARBA" id="ARBA00023239"/>
    </source>
</evidence>
<gene>
    <name evidence="6" type="ORF">FGO68_gene3727</name>
</gene>